<dbReference type="GO" id="GO:0004725">
    <property type="term" value="F:protein tyrosine phosphatase activity"/>
    <property type="evidence" value="ECO:0007669"/>
    <property type="project" value="UniProtKB-EC"/>
</dbReference>
<dbReference type="PANTHER" id="PTHR11717">
    <property type="entry name" value="LOW MOLECULAR WEIGHT PROTEIN TYROSINE PHOSPHATASE"/>
    <property type="match status" value="1"/>
</dbReference>
<reference evidence="3 4" key="1">
    <citation type="submission" date="2018-10" db="EMBL/GenBank/DDBJ databases">
        <authorList>
            <person name="Li J."/>
        </authorList>
    </citation>
    <scope>NUCLEOTIDE SEQUENCE [LARGE SCALE GENOMIC DNA]</scope>
    <source>
        <strain evidence="3 4">IF 016277</strain>
    </source>
</reference>
<dbReference type="Gene3D" id="3.40.50.2300">
    <property type="match status" value="1"/>
</dbReference>
<sequence length="191" mass="20696">MSNPTPAPKPIRLLTVCSANIARSPYLERRLQHDLDAAAPSTFLVDSAGTHSFGPPRRMASGTRERLARAGMSSENFRSAVISATHVRDVDLVITMTEQHRRDVLAEYPSVFDRIFTVGEMEIIAAQAPTGASARAKISAAQTMRPAIRGRHTLLDVDDPYGHGDAEFDAMARRLDAASALITAWITSPTG</sequence>
<dbReference type="RefSeq" id="WP_121646911.1">
    <property type="nucleotide sequence ID" value="NZ_RCUX01000001.1"/>
</dbReference>
<dbReference type="SMART" id="SM00226">
    <property type="entry name" value="LMWPc"/>
    <property type="match status" value="1"/>
</dbReference>
<dbReference type="InterPro" id="IPR023485">
    <property type="entry name" value="Ptyr_pPase"/>
</dbReference>
<dbReference type="InterPro" id="IPR036196">
    <property type="entry name" value="Ptyr_pPase_sf"/>
</dbReference>
<organism evidence="3 4">
    <name type="scientific">Mycetocola tolaasinivorans</name>
    <dbReference type="NCBI Taxonomy" id="76635"/>
    <lineage>
        <taxon>Bacteria</taxon>
        <taxon>Bacillati</taxon>
        <taxon>Actinomycetota</taxon>
        <taxon>Actinomycetes</taxon>
        <taxon>Micrococcales</taxon>
        <taxon>Microbacteriaceae</taxon>
        <taxon>Mycetocola</taxon>
    </lineage>
</organism>
<name>A0A3L7ACS4_9MICO</name>
<comment type="caution">
    <text evidence="3">The sequence shown here is derived from an EMBL/GenBank/DDBJ whole genome shotgun (WGS) entry which is preliminary data.</text>
</comment>
<dbReference type="AlphaFoldDB" id="A0A3L7ACS4"/>
<dbReference type="InterPro" id="IPR050438">
    <property type="entry name" value="LMW_PTPase"/>
</dbReference>
<accession>A0A3L7ACS4</accession>
<keyword evidence="4" id="KW-1185">Reference proteome</keyword>
<evidence type="ECO:0000313" key="3">
    <source>
        <dbReference type="EMBL" id="RLP77815.1"/>
    </source>
</evidence>
<evidence type="ECO:0000256" key="1">
    <source>
        <dbReference type="ARBA" id="ARBA00013064"/>
    </source>
</evidence>
<dbReference type="Proteomes" id="UP000272503">
    <property type="component" value="Unassembled WGS sequence"/>
</dbReference>
<evidence type="ECO:0000259" key="2">
    <source>
        <dbReference type="SMART" id="SM00226"/>
    </source>
</evidence>
<dbReference type="Pfam" id="PF01451">
    <property type="entry name" value="LMWPc"/>
    <property type="match status" value="1"/>
</dbReference>
<feature type="domain" description="Phosphotyrosine protein phosphatase I" evidence="2">
    <location>
        <begin position="11"/>
        <end position="185"/>
    </location>
</feature>
<protein>
    <recommendedName>
        <fullName evidence="1">protein-tyrosine-phosphatase</fullName>
        <ecNumber evidence="1">3.1.3.48</ecNumber>
    </recommendedName>
</protein>
<dbReference type="EMBL" id="RCUX01000001">
    <property type="protein sequence ID" value="RLP77815.1"/>
    <property type="molecule type" value="Genomic_DNA"/>
</dbReference>
<dbReference type="OrthoDB" id="9784339at2"/>
<gene>
    <name evidence="3" type="ORF">D9V32_00315</name>
</gene>
<dbReference type="SUPFAM" id="SSF52788">
    <property type="entry name" value="Phosphotyrosine protein phosphatases I"/>
    <property type="match status" value="1"/>
</dbReference>
<dbReference type="PANTHER" id="PTHR11717:SF7">
    <property type="entry name" value="LOW MOLECULAR WEIGHT PHOSPHOTYROSINE PROTEIN PHOSPHATASE"/>
    <property type="match status" value="1"/>
</dbReference>
<dbReference type="EC" id="3.1.3.48" evidence="1"/>
<evidence type="ECO:0000313" key="4">
    <source>
        <dbReference type="Proteomes" id="UP000272503"/>
    </source>
</evidence>
<proteinExistence type="predicted"/>